<dbReference type="EMBL" id="WNTK01000013">
    <property type="protein sequence ID" value="KAG9473629.1"/>
    <property type="molecule type" value="Genomic_DNA"/>
</dbReference>
<dbReference type="PANTHER" id="PTHR48421">
    <property type="entry name" value="MYCBP-ASSOCIATED PROTEIN"/>
    <property type="match status" value="1"/>
</dbReference>
<gene>
    <name evidence="2" type="ORF">GDO78_004109</name>
</gene>
<feature type="region of interest" description="Disordered" evidence="1">
    <location>
        <begin position="128"/>
        <end position="185"/>
    </location>
</feature>
<evidence type="ECO:0000256" key="1">
    <source>
        <dbReference type="SAM" id="MobiDB-lite"/>
    </source>
</evidence>
<dbReference type="Proteomes" id="UP000770717">
    <property type="component" value="Unassembled WGS sequence"/>
</dbReference>
<evidence type="ECO:0000313" key="3">
    <source>
        <dbReference type="Proteomes" id="UP000770717"/>
    </source>
</evidence>
<proteinExistence type="predicted"/>
<dbReference type="AlphaFoldDB" id="A0A8J6K369"/>
<keyword evidence="3" id="KW-1185">Reference proteome</keyword>
<feature type="compositionally biased region" description="Basic and acidic residues" evidence="1">
    <location>
        <begin position="128"/>
        <end position="184"/>
    </location>
</feature>
<evidence type="ECO:0000313" key="2">
    <source>
        <dbReference type="EMBL" id="KAG9473629.1"/>
    </source>
</evidence>
<sequence length="256" mass="28782">MSVSEEVLDHFLQATNIVESDELKEEEKLEHVWDLSVVELKQAAVSIPDDEARETFLLQLNRNISELNEAVPDVPLDLLHQAGLQIWREAIDELVERSIELRSVLGMPDKDMTAEFIIADSALDQKCVKGSKEDKRAGGVKEDKRMSGAKEKDEKKAGRTVKDKPEKEERPSSRKLKGKDDKKVLKASTISRENKDLVSSAESVDLTPPESRLSQVDPILQEKYKANLYTVMYGILEAVAENLVLIAEDMKLGRTL</sequence>
<reference evidence="2" key="1">
    <citation type="thesis" date="2020" institute="ProQuest LLC" country="789 East Eisenhower Parkway, Ann Arbor, MI, USA">
        <title>Comparative Genomics and Chromosome Evolution.</title>
        <authorList>
            <person name="Mudd A.B."/>
        </authorList>
    </citation>
    <scope>NUCLEOTIDE SEQUENCE</scope>
    <source>
        <strain evidence="2">HN-11 Male</strain>
        <tissue evidence="2">Kidney and liver</tissue>
    </source>
</reference>
<dbReference type="OrthoDB" id="10263316at2759"/>
<organism evidence="2 3">
    <name type="scientific">Eleutherodactylus coqui</name>
    <name type="common">Puerto Rican coqui</name>
    <dbReference type="NCBI Taxonomy" id="57060"/>
    <lineage>
        <taxon>Eukaryota</taxon>
        <taxon>Metazoa</taxon>
        <taxon>Chordata</taxon>
        <taxon>Craniata</taxon>
        <taxon>Vertebrata</taxon>
        <taxon>Euteleostomi</taxon>
        <taxon>Amphibia</taxon>
        <taxon>Batrachia</taxon>
        <taxon>Anura</taxon>
        <taxon>Neobatrachia</taxon>
        <taxon>Hyloidea</taxon>
        <taxon>Eleutherodactylidae</taxon>
        <taxon>Eleutherodactylinae</taxon>
        <taxon>Eleutherodactylus</taxon>
        <taxon>Eleutherodactylus</taxon>
    </lineage>
</organism>
<dbReference type="PANTHER" id="PTHR48421:SF1">
    <property type="entry name" value="MYCBP-ASSOCIATED PROTEIN"/>
    <property type="match status" value="1"/>
</dbReference>
<comment type="caution">
    <text evidence="2">The sequence shown here is derived from an EMBL/GenBank/DDBJ whole genome shotgun (WGS) entry which is preliminary data.</text>
</comment>
<accession>A0A8J6K369</accession>
<dbReference type="InterPro" id="IPR032707">
    <property type="entry name" value="MYCBPAP"/>
</dbReference>
<protein>
    <submittedName>
        <fullName evidence="2">Uncharacterized protein</fullName>
    </submittedName>
</protein>
<name>A0A8J6K369_ELECQ</name>